<dbReference type="Proteomes" id="UP001497680">
    <property type="component" value="Unassembled WGS sequence"/>
</dbReference>
<organism evidence="1 2">
    <name type="scientific">Hypoxylon rubiginosum</name>
    <dbReference type="NCBI Taxonomy" id="110542"/>
    <lineage>
        <taxon>Eukaryota</taxon>
        <taxon>Fungi</taxon>
        <taxon>Dikarya</taxon>
        <taxon>Ascomycota</taxon>
        <taxon>Pezizomycotina</taxon>
        <taxon>Sordariomycetes</taxon>
        <taxon>Xylariomycetidae</taxon>
        <taxon>Xylariales</taxon>
        <taxon>Hypoxylaceae</taxon>
        <taxon>Hypoxylon</taxon>
    </lineage>
</organism>
<protein>
    <submittedName>
        <fullName evidence="1">MFS general substrate transporter</fullName>
    </submittedName>
</protein>
<proteinExistence type="predicted"/>
<keyword evidence="2" id="KW-1185">Reference proteome</keyword>
<evidence type="ECO:0000313" key="1">
    <source>
        <dbReference type="EMBL" id="KAI6088386.1"/>
    </source>
</evidence>
<gene>
    <name evidence="1" type="ORF">F4821DRAFT_277142</name>
</gene>
<sequence>MPYQESVQGWRLIVLIATQLIALLFATIDTSIVSTALVTISISLEDFVNAPWVILSYLLTYLGCATGFSKLSDIYGRRNMLYCSWTLFVVFSVGCARAVTMTQLIVCRAFQGMGGAGLYSICQIVLFEVSGKDKPGLMGGLIGVTLAISFVLGPVLGSVIASTTKWNVIFWINVPAGFLAIVALYLTFPREQTAQPKGWDSVRKIDFVGIFSIITASALLVFPLQEAGTYTYAWDSAVVVVTLSIASLSWVLFFTWEIYLSLKRSTHIEPIMPLRLFLRRVYASGVICTVCTGFIFISILVILPERFQIVNGENALWSGIHLLPMLVSTSFGAFLAGAVSRKRNNSSWVMMAAQVLQLIGIALMSMLRDATTQTQVQYGFQVLLGLGIGLSLGAGTIIASVQSHGRDLAVAQGAIAQARVFGGAVGIAICTIIFNRKVTSDLQGELDPADLTALHHSPTVTSWLPHDIQLLVRSVYASAFTSDINVMIGAGIAGVFASAFVYEKHPLSITQQTKEASGVDGQSDTELRAIPTDASQRPLV</sequence>
<name>A0ACC0D788_9PEZI</name>
<reference evidence="1 2" key="1">
    <citation type="journal article" date="2022" name="New Phytol.">
        <title>Ecological generalism drives hyperdiversity of secondary metabolite gene clusters in xylarialean endophytes.</title>
        <authorList>
            <person name="Franco M.E.E."/>
            <person name="Wisecaver J.H."/>
            <person name="Arnold A.E."/>
            <person name="Ju Y.M."/>
            <person name="Slot J.C."/>
            <person name="Ahrendt S."/>
            <person name="Moore L.P."/>
            <person name="Eastman K.E."/>
            <person name="Scott K."/>
            <person name="Konkel Z."/>
            <person name="Mondo S.J."/>
            <person name="Kuo A."/>
            <person name="Hayes R.D."/>
            <person name="Haridas S."/>
            <person name="Andreopoulos B."/>
            <person name="Riley R."/>
            <person name="LaButti K."/>
            <person name="Pangilinan J."/>
            <person name="Lipzen A."/>
            <person name="Amirebrahimi M."/>
            <person name="Yan J."/>
            <person name="Adam C."/>
            <person name="Keymanesh K."/>
            <person name="Ng V."/>
            <person name="Louie K."/>
            <person name="Northen T."/>
            <person name="Drula E."/>
            <person name="Henrissat B."/>
            <person name="Hsieh H.M."/>
            <person name="Youens-Clark K."/>
            <person name="Lutzoni F."/>
            <person name="Miadlikowska J."/>
            <person name="Eastwood D.C."/>
            <person name="Hamelin R.C."/>
            <person name="Grigoriev I.V."/>
            <person name="U'Ren J.M."/>
        </authorList>
    </citation>
    <scope>NUCLEOTIDE SEQUENCE [LARGE SCALE GENOMIC DNA]</scope>
    <source>
        <strain evidence="1 2">ER1909</strain>
    </source>
</reference>
<accession>A0ACC0D788</accession>
<comment type="caution">
    <text evidence="1">The sequence shown here is derived from an EMBL/GenBank/DDBJ whole genome shotgun (WGS) entry which is preliminary data.</text>
</comment>
<evidence type="ECO:0000313" key="2">
    <source>
        <dbReference type="Proteomes" id="UP001497680"/>
    </source>
</evidence>
<dbReference type="EMBL" id="MU394301">
    <property type="protein sequence ID" value="KAI6088386.1"/>
    <property type="molecule type" value="Genomic_DNA"/>
</dbReference>